<accession>A0ABY8ENH5</accession>
<keyword evidence="8" id="KW-0460">Magnesium</keyword>
<evidence type="ECO:0000256" key="3">
    <source>
        <dbReference type="ARBA" id="ARBA00022722"/>
    </source>
</evidence>
<evidence type="ECO:0000313" key="13">
    <source>
        <dbReference type="EMBL" id="WFD47110.1"/>
    </source>
</evidence>
<sequence length="330" mass="37016">MRDLIIRLDAEAAQGPLAPVLPQLREKWESDGATVHISTPSLVQAPNKTGVVVFERRVRSEYDPVQKLWTPLDEEQVLREATRLHIAAPEALQDLVRRGCLADELVHAVPPALGPNVHVETPVRHVLVVLGLDAYLKQLRTAQHRAYTEHVRQRVQHGQSSTRLQLPSEEDARAEIDQALLRLQMLHACYVVQIPQVHDAVDYLYSIACDVSIRPYKLLEARRDAPVRASRTITGQSNLATFQAMLEQIPRCTPAAIYAITERYPTFHSLMAAFASKTPEEGTALLSSLEVRQRLTQCQSGRSTRRLGPQLARRIYDVFTNENGEAPIDA</sequence>
<keyword evidence="10" id="KW-0234">DNA repair</keyword>
<gene>
    <name evidence="13" type="ORF">GLX27_001757</name>
</gene>
<dbReference type="InterPro" id="IPR042530">
    <property type="entry name" value="EME1/EME2_C"/>
</dbReference>
<evidence type="ECO:0000256" key="2">
    <source>
        <dbReference type="ARBA" id="ARBA00004123"/>
    </source>
</evidence>
<reference evidence="13 14" key="1">
    <citation type="journal article" date="2020" name="Elife">
        <title>Loss of centromere function drives karyotype evolution in closely related Malassezia species.</title>
        <authorList>
            <person name="Sankaranarayanan S.R."/>
            <person name="Ianiri G."/>
            <person name="Coelho M.A."/>
            <person name="Reza M.H."/>
            <person name="Thimmappa B.C."/>
            <person name="Ganguly P."/>
            <person name="Vadnala R.N."/>
            <person name="Sun S."/>
            <person name="Siddharthan R."/>
            <person name="Tellgren-Roth C."/>
            <person name="Dawson T.L."/>
            <person name="Heitman J."/>
            <person name="Sanyal K."/>
        </authorList>
    </citation>
    <scope>NUCLEOTIDE SEQUENCE [LARGE SCALE GENOMIC DNA]</scope>
    <source>
        <strain evidence="13">CBS14141</strain>
    </source>
</reference>
<organism evidence="13 14">
    <name type="scientific">Malassezia furfur</name>
    <name type="common">Pityriasis versicolor infection agent</name>
    <name type="synonym">Pityrosporum furfur</name>
    <dbReference type="NCBI Taxonomy" id="55194"/>
    <lineage>
        <taxon>Eukaryota</taxon>
        <taxon>Fungi</taxon>
        <taxon>Dikarya</taxon>
        <taxon>Basidiomycota</taxon>
        <taxon>Ustilaginomycotina</taxon>
        <taxon>Malasseziomycetes</taxon>
        <taxon>Malasseziales</taxon>
        <taxon>Malasseziaceae</taxon>
        <taxon>Malassezia</taxon>
    </lineage>
</organism>
<keyword evidence="5" id="KW-0255">Endonuclease</keyword>
<evidence type="ECO:0000256" key="7">
    <source>
        <dbReference type="ARBA" id="ARBA00022801"/>
    </source>
</evidence>
<keyword evidence="7" id="KW-0378">Hydrolase</keyword>
<dbReference type="PANTHER" id="PTHR21077:SF5">
    <property type="entry name" value="CROSSOVER JUNCTION ENDONUCLEASE MMS4"/>
    <property type="match status" value="1"/>
</dbReference>
<comment type="cofactor">
    <cofactor evidence="1">
        <name>Mg(2+)</name>
        <dbReference type="ChEBI" id="CHEBI:18420"/>
    </cofactor>
</comment>
<keyword evidence="3" id="KW-0540">Nuclease</keyword>
<dbReference type="EMBL" id="CP046235">
    <property type="protein sequence ID" value="WFD47110.1"/>
    <property type="molecule type" value="Genomic_DNA"/>
</dbReference>
<keyword evidence="14" id="KW-1185">Reference proteome</keyword>
<evidence type="ECO:0000256" key="6">
    <source>
        <dbReference type="ARBA" id="ARBA00022763"/>
    </source>
</evidence>
<evidence type="ECO:0008006" key="15">
    <source>
        <dbReference type="Google" id="ProtNLM"/>
    </source>
</evidence>
<evidence type="ECO:0000256" key="8">
    <source>
        <dbReference type="ARBA" id="ARBA00022842"/>
    </source>
</evidence>
<dbReference type="Gene3D" id="1.10.150.670">
    <property type="entry name" value="Crossover junction endonuclease EME1, DNA-binding domain"/>
    <property type="match status" value="1"/>
</dbReference>
<proteinExistence type="predicted"/>
<keyword evidence="9" id="KW-0233">DNA recombination</keyword>
<evidence type="ECO:0000256" key="4">
    <source>
        <dbReference type="ARBA" id="ARBA00022723"/>
    </source>
</evidence>
<keyword evidence="11" id="KW-0539">Nucleus</keyword>
<keyword evidence="12" id="KW-0469">Meiosis</keyword>
<protein>
    <recommendedName>
        <fullName evidence="15">ERCC4 domain-containing protein</fullName>
    </recommendedName>
</protein>
<dbReference type="Pfam" id="PF21292">
    <property type="entry name" value="EME1-MUS81_C"/>
    <property type="match status" value="1"/>
</dbReference>
<keyword evidence="4" id="KW-0479">Metal-binding</keyword>
<evidence type="ECO:0000256" key="11">
    <source>
        <dbReference type="ARBA" id="ARBA00023242"/>
    </source>
</evidence>
<dbReference type="Gene3D" id="3.40.50.10130">
    <property type="match status" value="1"/>
</dbReference>
<evidence type="ECO:0000256" key="5">
    <source>
        <dbReference type="ARBA" id="ARBA00022759"/>
    </source>
</evidence>
<evidence type="ECO:0000313" key="14">
    <source>
        <dbReference type="Proteomes" id="UP000818624"/>
    </source>
</evidence>
<dbReference type="Proteomes" id="UP000818624">
    <property type="component" value="Chromosome 2"/>
</dbReference>
<name>A0ABY8ENH5_MALFU</name>
<evidence type="ECO:0000256" key="9">
    <source>
        <dbReference type="ARBA" id="ARBA00023172"/>
    </source>
</evidence>
<evidence type="ECO:0000256" key="12">
    <source>
        <dbReference type="ARBA" id="ARBA00023254"/>
    </source>
</evidence>
<evidence type="ECO:0000256" key="1">
    <source>
        <dbReference type="ARBA" id="ARBA00001946"/>
    </source>
</evidence>
<evidence type="ECO:0000256" key="10">
    <source>
        <dbReference type="ARBA" id="ARBA00023204"/>
    </source>
</evidence>
<keyword evidence="6" id="KW-0227">DNA damage</keyword>
<dbReference type="InterPro" id="IPR033310">
    <property type="entry name" value="Mms4/EME1/EME2"/>
</dbReference>
<dbReference type="PANTHER" id="PTHR21077">
    <property type="entry name" value="EME1 PROTEIN"/>
    <property type="match status" value="1"/>
</dbReference>
<comment type="subcellular location">
    <subcellularLocation>
        <location evidence="2">Nucleus</location>
    </subcellularLocation>
</comment>